<dbReference type="GO" id="GO:0003677">
    <property type="term" value="F:DNA binding"/>
    <property type="evidence" value="ECO:0007669"/>
    <property type="project" value="InterPro"/>
</dbReference>
<evidence type="ECO:0000313" key="2">
    <source>
        <dbReference type="EMBL" id="AZI44499.1"/>
    </source>
</evidence>
<evidence type="ECO:0000313" key="3">
    <source>
        <dbReference type="Proteomes" id="UP000276417"/>
    </source>
</evidence>
<dbReference type="EMBL" id="CP034185">
    <property type="protein sequence ID" value="AZI44499.1"/>
    <property type="molecule type" value="Genomic_DNA"/>
</dbReference>
<dbReference type="RefSeq" id="WP_124874192.1">
    <property type="nucleotide sequence ID" value="NZ_CP034185.1"/>
</dbReference>
<dbReference type="NCBIfam" id="NF033520">
    <property type="entry name" value="transpos_IS982"/>
    <property type="match status" value="1"/>
</dbReference>
<keyword evidence="3" id="KW-1185">Reference proteome</keyword>
<dbReference type="Pfam" id="PF01609">
    <property type="entry name" value="DDE_Tnp_1"/>
    <property type="match status" value="1"/>
</dbReference>
<dbReference type="GO" id="GO:0006313">
    <property type="term" value="P:DNA transposition"/>
    <property type="evidence" value="ECO:0007669"/>
    <property type="project" value="InterPro"/>
</dbReference>
<dbReference type="Proteomes" id="UP000276417">
    <property type="component" value="Plasmid unnamed1"/>
</dbReference>
<dbReference type="InterPro" id="IPR002559">
    <property type="entry name" value="Transposase_11"/>
</dbReference>
<name>A0A3G8YGP1_9DEIO</name>
<reference evidence="2 3" key="1">
    <citation type="submission" date="2018-11" db="EMBL/GenBank/DDBJ databases">
        <title>Deinococcus shelandsis sp. nov., isolated from South Shetland Islands soil of Antarctica.</title>
        <authorList>
            <person name="Tian J."/>
        </authorList>
    </citation>
    <scope>NUCLEOTIDE SEQUENCE [LARGE SCALE GENOMIC DNA]</scope>
    <source>
        <strain evidence="2 3">S14-83T</strain>
        <plasmid evidence="2 3">unnamed1</plasmid>
    </source>
</reference>
<evidence type="ECO:0000259" key="1">
    <source>
        <dbReference type="Pfam" id="PF01609"/>
    </source>
</evidence>
<dbReference type="AlphaFoldDB" id="A0A3G8YGP1"/>
<proteinExistence type="predicted"/>
<dbReference type="KEGG" id="dph:EHF33_16415"/>
<protein>
    <submittedName>
        <fullName evidence="2">IS982 family transposase</fullName>
    </submittedName>
</protein>
<dbReference type="OrthoDB" id="61991at2"/>
<gene>
    <name evidence="2" type="ORF">EHF33_16415</name>
</gene>
<keyword evidence="2" id="KW-0614">Plasmid</keyword>
<organism evidence="2 3">
    <name type="scientific">Deinococcus psychrotolerans</name>
    <dbReference type="NCBI Taxonomy" id="2489213"/>
    <lineage>
        <taxon>Bacteria</taxon>
        <taxon>Thermotogati</taxon>
        <taxon>Deinococcota</taxon>
        <taxon>Deinococci</taxon>
        <taxon>Deinococcales</taxon>
        <taxon>Deinococcaceae</taxon>
        <taxon>Deinococcus</taxon>
    </lineage>
</organism>
<accession>A0A3G8YGP1</accession>
<geneLocation type="plasmid" evidence="2 3">
    <name>unnamed1</name>
</geneLocation>
<dbReference type="GO" id="GO:0004803">
    <property type="term" value="F:transposase activity"/>
    <property type="evidence" value="ECO:0007669"/>
    <property type="project" value="InterPro"/>
</dbReference>
<feature type="domain" description="Transposase IS4-like" evidence="1">
    <location>
        <begin position="102"/>
        <end position="254"/>
    </location>
</feature>
<sequence length="257" mass="29931">MYRYRPHHSLTRRSVIRFFHRWSQRYFWDTKRCKHQKMTDAMLVALLLTRFVFKHPYASVWWNILREDRPGLPSYTQAYTRGVRLLAQLEAVVSPPQQCAEVIIDSMPLPVCRPKRAKGCTFPGARWGYGTQGHVFGYKLHAWVSPQGRILQYLVKPANLHDTTVGFELNQRWPDFDGPKIIGDKGYCCLGFVFPPKKNTRYDTGWRVSRHPQLRKRIETVFSQLVNTQIRSAQTKTVAALRLRVVLAVLAHNLAQP</sequence>